<evidence type="ECO:0000256" key="5">
    <source>
        <dbReference type="SAM" id="SignalP"/>
    </source>
</evidence>
<dbReference type="Pfam" id="PF09084">
    <property type="entry name" value="NMT1"/>
    <property type="match status" value="1"/>
</dbReference>
<comment type="caution">
    <text evidence="7">The sequence shown here is derived from an EMBL/GenBank/DDBJ whole genome shotgun (WGS) entry which is preliminary data.</text>
</comment>
<dbReference type="PANTHER" id="PTHR30024:SF47">
    <property type="entry name" value="TAURINE-BINDING PERIPLASMIC PROTEIN"/>
    <property type="match status" value="1"/>
</dbReference>
<dbReference type="PROSITE" id="PS51257">
    <property type="entry name" value="PROKAR_LIPOPROTEIN"/>
    <property type="match status" value="1"/>
</dbReference>
<proteinExistence type="inferred from homology"/>
<feature type="domain" description="Solute-binding protein family 3/N-terminal" evidence="6">
    <location>
        <begin position="53"/>
        <end position="272"/>
    </location>
</feature>
<dbReference type="RefSeq" id="WP_376846392.1">
    <property type="nucleotide sequence ID" value="NZ_JBHSFW010000007.1"/>
</dbReference>
<dbReference type="InterPro" id="IPR001638">
    <property type="entry name" value="Solute-binding_3/MltF_N"/>
</dbReference>
<protein>
    <submittedName>
        <fullName evidence="7">ABC transporter substrate-binding protein</fullName>
    </submittedName>
</protein>
<evidence type="ECO:0000256" key="3">
    <source>
        <dbReference type="ARBA" id="ARBA00022729"/>
    </source>
</evidence>
<evidence type="ECO:0000313" key="8">
    <source>
        <dbReference type="Proteomes" id="UP001596022"/>
    </source>
</evidence>
<evidence type="ECO:0000313" key="7">
    <source>
        <dbReference type="EMBL" id="MFC4619294.1"/>
    </source>
</evidence>
<keyword evidence="3 5" id="KW-0732">Signal</keyword>
<keyword evidence="8" id="KW-1185">Reference proteome</keyword>
<evidence type="ECO:0000256" key="1">
    <source>
        <dbReference type="ARBA" id="ARBA00004418"/>
    </source>
</evidence>
<reference evidence="8" key="1">
    <citation type="journal article" date="2019" name="Int. J. Syst. Evol. Microbiol.">
        <title>The Global Catalogue of Microorganisms (GCM) 10K type strain sequencing project: providing services to taxonomists for standard genome sequencing and annotation.</title>
        <authorList>
            <consortium name="The Broad Institute Genomics Platform"/>
            <consortium name="The Broad Institute Genome Sequencing Center for Infectious Disease"/>
            <person name="Wu L."/>
            <person name="Ma J."/>
        </authorList>
    </citation>
    <scope>NUCLEOTIDE SEQUENCE [LARGE SCALE GENOMIC DNA]</scope>
    <source>
        <strain evidence="8">CGMCC 1.16306</strain>
    </source>
</reference>
<comment type="similarity">
    <text evidence="2">Belongs to the bacterial solute-binding protein SsuA/TauA family.</text>
</comment>
<gene>
    <name evidence="7" type="ORF">ACFO4N_11280</name>
</gene>
<feature type="signal peptide" evidence="5">
    <location>
        <begin position="1"/>
        <end position="22"/>
    </location>
</feature>
<dbReference type="EMBL" id="JBHSFW010000007">
    <property type="protein sequence ID" value="MFC4619294.1"/>
    <property type="molecule type" value="Genomic_DNA"/>
</dbReference>
<dbReference type="SMART" id="SM00062">
    <property type="entry name" value="PBPb"/>
    <property type="match status" value="1"/>
</dbReference>
<evidence type="ECO:0000256" key="4">
    <source>
        <dbReference type="SAM" id="MobiDB-lite"/>
    </source>
</evidence>
<dbReference type="InterPro" id="IPR015168">
    <property type="entry name" value="SsuA/THI5"/>
</dbReference>
<feature type="region of interest" description="Disordered" evidence="4">
    <location>
        <begin position="25"/>
        <end position="44"/>
    </location>
</feature>
<dbReference type="Gene3D" id="3.40.190.10">
    <property type="entry name" value="Periplasmic binding protein-like II"/>
    <property type="match status" value="2"/>
</dbReference>
<dbReference type="Proteomes" id="UP001596022">
    <property type="component" value="Unassembled WGS sequence"/>
</dbReference>
<name>A0ABV9GQ43_9BACL</name>
<accession>A0ABV9GQ43</accession>
<evidence type="ECO:0000256" key="2">
    <source>
        <dbReference type="ARBA" id="ARBA00010742"/>
    </source>
</evidence>
<feature type="chain" id="PRO_5047264340" evidence="5">
    <location>
        <begin position="23"/>
        <end position="363"/>
    </location>
</feature>
<evidence type="ECO:0000259" key="6">
    <source>
        <dbReference type="SMART" id="SM00062"/>
    </source>
</evidence>
<organism evidence="7 8">
    <name type="scientific">Camelliibacillus cellulosilyticus</name>
    <dbReference type="NCBI Taxonomy" id="2174486"/>
    <lineage>
        <taxon>Bacteria</taxon>
        <taxon>Bacillati</taxon>
        <taxon>Bacillota</taxon>
        <taxon>Bacilli</taxon>
        <taxon>Bacillales</taxon>
        <taxon>Sporolactobacillaceae</taxon>
        <taxon>Camelliibacillus</taxon>
    </lineage>
</organism>
<dbReference type="SUPFAM" id="SSF53850">
    <property type="entry name" value="Periplasmic binding protein-like II"/>
    <property type="match status" value="1"/>
</dbReference>
<dbReference type="PANTHER" id="PTHR30024">
    <property type="entry name" value="ALIPHATIC SULFONATES-BINDING PROTEIN-RELATED"/>
    <property type="match status" value="1"/>
</dbReference>
<sequence>MFKKIIMVLVLLPLLIFTAVGCQSSGGSSDKGKVEASDQPVNGDLSPLKKPVTVKIAEDGSASGAGFYIAKDKGFFKHYNINVKFVKFSNSDDMLPALAAGKIDVAGGISSASFFNSIAQGIDVKMIADKGHNLKGQSYFSFVIRKDLQDKIKSYKDFKGKRIAVSTKNGVDDYIFQQMLDHAGLKRKDVKFELMSDFGNMLAAMQSKSIDAALQIEPLITKGESSGIHVRFGDATDYAPKAQIAMVLASPDFVKNDNSVALRFMMAYLKGVRAYNDAFLKGKGDKQEIIKIMENHTALKDDAIWDKVGVTGLDPDGKMFVNNIKDQYEWYKSRGGIEGKVDLGKAVDTKLAEKAVKILGEYK</sequence>
<comment type="subcellular location">
    <subcellularLocation>
        <location evidence="1">Periplasm</location>
    </subcellularLocation>
</comment>